<dbReference type="OMA" id="SWHETNL"/>
<evidence type="ECO:0000256" key="9">
    <source>
        <dbReference type="ARBA" id="ARBA00044878"/>
    </source>
</evidence>
<dbReference type="InterPro" id="IPR011701">
    <property type="entry name" value="MFS"/>
</dbReference>
<comment type="catalytic activity">
    <reaction evidence="19">
        <text>L-alanyl-L-lysine(out) = L-alanyl-L-lysine(in)</text>
        <dbReference type="Rhea" id="RHEA:79415"/>
        <dbReference type="ChEBI" id="CHEBI:192470"/>
    </reaction>
</comment>
<comment type="subunit">
    <text evidence="24">Homodimer. Interacts with lysosomal protein GLMP (via lumenal domain); the interaction starts while both proteins are still in the endoplasmic reticulum and is required for stabilization of MFSD1 in lysosomes but has no direct effect on its targeting to lysosomes or transporter activity.</text>
</comment>
<reference evidence="27" key="1">
    <citation type="journal article" date="2016" name="Nature">
        <title>Genome evolution in the allotetraploid frog Xenopus laevis.</title>
        <authorList>
            <person name="Session A.M."/>
            <person name="Uno Y."/>
            <person name="Kwon T."/>
            <person name="Chapman J.A."/>
            <person name="Toyoda A."/>
            <person name="Takahashi S."/>
            <person name="Fukui A."/>
            <person name="Hikosaka A."/>
            <person name="Suzuki A."/>
            <person name="Kondo M."/>
            <person name="van Heeringen S.J."/>
            <person name="Quigley I."/>
            <person name="Heinz S."/>
            <person name="Ogino H."/>
            <person name="Ochi H."/>
            <person name="Hellsten U."/>
            <person name="Lyons J.B."/>
            <person name="Simakov O."/>
            <person name="Putnam N."/>
            <person name="Stites J."/>
            <person name="Kuroki Y."/>
            <person name="Tanaka T."/>
            <person name="Michiue T."/>
            <person name="Watanabe M."/>
            <person name="Bogdanovic O."/>
            <person name="Lister R."/>
            <person name="Georgiou G."/>
            <person name="Paranjpe S.S."/>
            <person name="van Kruijsbergen I."/>
            <person name="Shu S."/>
            <person name="Carlson J."/>
            <person name="Kinoshita T."/>
            <person name="Ohta Y."/>
            <person name="Mawaribuchi S."/>
            <person name="Jenkins J."/>
            <person name="Grimwood J."/>
            <person name="Schmutz J."/>
            <person name="Mitros T."/>
            <person name="Mozaffari S.V."/>
            <person name="Suzuki Y."/>
            <person name="Haramoto Y."/>
            <person name="Yamamoto T.S."/>
            <person name="Takagi C."/>
            <person name="Heald R."/>
            <person name="Miller K."/>
            <person name="Haudenschild C."/>
            <person name="Kitzman J."/>
            <person name="Nakayama T."/>
            <person name="Izutsu Y."/>
            <person name="Robert J."/>
            <person name="Fortriede J."/>
            <person name="Burns K."/>
            <person name="Lotay V."/>
            <person name="Karimi K."/>
            <person name="Yasuoka Y."/>
            <person name="Dichmann D.S."/>
            <person name="Flajnik M.F."/>
            <person name="Houston D.W."/>
            <person name="Shendure J."/>
            <person name="DuPasquier L."/>
            <person name="Vize P.D."/>
            <person name="Zorn A.M."/>
            <person name="Ito M."/>
            <person name="Marcotte E.M."/>
            <person name="Wallingford J.B."/>
            <person name="Ito Y."/>
            <person name="Asashima M."/>
            <person name="Ueno N."/>
            <person name="Matsuda Y."/>
            <person name="Veenstra G.J."/>
            <person name="Fujiyama A."/>
            <person name="Harland R.M."/>
            <person name="Taira M."/>
            <person name="Rokhsar D.S."/>
        </authorList>
    </citation>
    <scope>NUCLEOTIDE SEQUENCE [LARGE SCALE GENOMIC DNA]</scope>
    <source>
        <strain evidence="27">J</strain>
    </source>
</reference>
<keyword evidence="3" id="KW-0813">Transport</keyword>
<keyword evidence="7" id="KW-0458">Lysosome</keyword>
<dbReference type="CDD" id="cd17340">
    <property type="entry name" value="MFS_MFSD1"/>
    <property type="match status" value="1"/>
</dbReference>
<proteinExistence type="inferred from homology"/>
<evidence type="ECO:0000256" key="10">
    <source>
        <dbReference type="ARBA" id="ARBA00044881"/>
    </source>
</evidence>
<comment type="catalytic activity">
    <reaction evidence="13">
        <text>L-alpha-aminoacyl-L-lysine(out) = L-alpha-aminoacyl-L-lysine(in)</text>
        <dbReference type="Rhea" id="RHEA:79383"/>
        <dbReference type="ChEBI" id="CHEBI:229966"/>
    </reaction>
</comment>
<feature type="transmembrane region" description="Helical" evidence="25">
    <location>
        <begin position="302"/>
        <end position="325"/>
    </location>
</feature>
<feature type="transmembrane region" description="Helical" evidence="25">
    <location>
        <begin position="218"/>
        <end position="238"/>
    </location>
</feature>
<evidence type="ECO:0000256" key="4">
    <source>
        <dbReference type="ARBA" id="ARBA00022692"/>
    </source>
</evidence>
<evidence type="ECO:0000256" key="5">
    <source>
        <dbReference type="ARBA" id="ARBA00022989"/>
    </source>
</evidence>
<dbReference type="GO" id="GO:0022857">
    <property type="term" value="F:transmembrane transporter activity"/>
    <property type="evidence" value="ECO:0007669"/>
    <property type="project" value="InterPro"/>
</dbReference>
<comment type="catalytic activity">
    <reaction evidence="17">
        <text>L-arginyl-glycine(out) = L-arginyl-glycine(in)</text>
        <dbReference type="Rhea" id="RHEA:79391"/>
        <dbReference type="ChEBI" id="CHEBI:229955"/>
    </reaction>
</comment>
<feature type="transmembrane region" description="Helical" evidence="25">
    <location>
        <begin position="270"/>
        <end position="295"/>
    </location>
</feature>
<dbReference type="GO" id="GO:0005765">
    <property type="term" value="C:lysosomal membrane"/>
    <property type="evidence" value="ECO:0007669"/>
    <property type="project" value="UniProtKB-SubCell"/>
</dbReference>
<accession>A0A974CWT4</accession>
<evidence type="ECO:0000256" key="7">
    <source>
        <dbReference type="ARBA" id="ARBA00023228"/>
    </source>
</evidence>
<keyword evidence="6 25" id="KW-0472">Membrane</keyword>
<evidence type="ECO:0000256" key="14">
    <source>
        <dbReference type="ARBA" id="ARBA00044898"/>
    </source>
</evidence>
<feature type="transmembrane region" description="Helical" evidence="25">
    <location>
        <begin position="89"/>
        <end position="113"/>
    </location>
</feature>
<comment type="catalytic activity">
    <reaction evidence="11">
        <text>L-alpha-aminoacyl-L-histidine(out) = L-alpha-aminoacyl-L-histidine(in)</text>
        <dbReference type="Rhea" id="RHEA:79375"/>
        <dbReference type="ChEBI" id="CHEBI:229967"/>
    </reaction>
</comment>
<name>A0A974CWT4_XENLA</name>
<dbReference type="Proteomes" id="UP000694892">
    <property type="component" value="Chromosome 5L"/>
</dbReference>
<evidence type="ECO:0000256" key="19">
    <source>
        <dbReference type="ARBA" id="ARBA00044919"/>
    </source>
</evidence>
<protein>
    <recommendedName>
        <fullName evidence="21">Lysosomal dipeptide transporter MFSD1</fullName>
    </recommendedName>
    <alternativeName>
        <fullName evidence="22">Major facilitator superfamily domain-containing protein 1</fullName>
    </alternativeName>
</protein>
<feature type="transmembrane region" description="Helical" evidence="25">
    <location>
        <begin position="245"/>
        <end position="264"/>
    </location>
</feature>
<comment type="subcellular location">
    <subcellularLocation>
        <location evidence="1">Lysosome membrane</location>
        <topology evidence="1">Multi-pass membrane protein</topology>
    </subcellularLocation>
</comment>
<evidence type="ECO:0000256" key="20">
    <source>
        <dbReference type="ARBA" id="ARBA00044924"/>
    </source>
</evidence>
<comment type="catalytic activity">
    <reaction evidence="8">
        <text>L-lysyl-L-alanine(out) = L-lysyl-L-alanine(in)</text>
        <dbReference type="Rhea" id="RHEA:79399"/>
        <dbReference type="ChEBI" id="CHEBI:229954"/>
    </reaction>
</comment>
<dbReference type="Gene3D" id="1.20.1250.20">
    <property type="entry name" value="MFS general substrate transporter like domains"/>
    <property type="match status" value="2"/>
</dbReference>
<comment type="catalytic activity">
    <reaction evidence="15">
        <text>L-arginyl-L-alpha-amino acid(out) = L-arginyl-L-alpha-amino acid(in)</text>
        <dbReference type="Rhea" id="RHEA:79371"/>
        <dbReference type="ChEBI" id="CHEBI:84315"/>
    </reaction>
</comment>
<evidence type="ECO:0000256" key="6">
    <source>
        <dbReference type="ARBA" id="ARBA00023136"/>
    </source>
</evidence>
<comment type="catalytic activity">
    <reaction evidence="20">
        <text>L-lysyl-glycine(out) = L-lysyl-glycine(in)</text>
        <dbReference type="Rhea" id="RHEA:79407"/>
        <dbReference type="ChEBI" id="CHEBI:191202"/>
    </reaction>
</comment>
<feature type="transmembrane region" description="Helical" evidence="25">
    <location>
        <begin position="178"/>
        <end position="198"/>
    </location>
</feature>
<dbReference type="SUPFAM" id="SSF103473">
    <property type="entry name" value="MFS general substrate transporter"/>
    <property type="match status" value="1"/>
</dbReference>
<evidence type="ECO:0000256" key="3">
    <source>
        <dbReference type="ARBA" id="ARBA00022448"/>
    </source>
</evidence>
<comment type="catalytic activity">
    <reaction evidence="16">
        <text>L-lysyl-L-lysine(out) = L-lysyl-L-lysine(in)</text>
        <dbReference type="Rhea" id="RHEA:79403"/>
        <dbReference type="ChEBI" id="CHEBI:229956"/>
    </reaction>
</comment>
<dbReference type="EMBL" id="CM004474">
    <property type="protein sequence ID" value="OCT80842.1"/>
    <property type="molecule type" value="Genomic_DNA"/>
</dbReference>
<sequence length="371" mass="41530">MTRRKTWRMMRIAKRSYPRLPGLERETWQRSATPADSPTECWFWLSCASWDSDMKVNTADFMQLYAFYSWPNVVLCFFGGFLIDRVFGIRLGTIIFSLFVCAGQVIFATGALVNSFLVMEVGRLVFGIGGESLAVAQNTYAVSWFKGKELNLVFGLQLSMARVVSEVIKITDVKDFSLSLWLIFIICVCYYVAVFPFIGLGKVFFIEKFQFSPLQAGAINSVVYIISAPLSPVLGFMVDRLGKNIIWVMCAVVATLASHLMLAFTFWNPWIAMSLLGVSYSLLACALWPMVAFVVPEHQLGTAYGFMQSIQNLGLAIIAIVAGVILDSRGYLFLEVFFSACLCSKSFLKISGDLNLSAWEREKLQKQAAVE</sequence>
<evidence type="ECO:0000313" key="26">
    <source>
        <dbReference type="EMBL" id="OCT80842.1"/>
    </source>
</evidence>
<evidence type="ECO:0000256" key="23">
    <source>
        <dbReference type="ARBA" id="ARBA00045709"/>
    </source>
</evidence>
<comment type="catalytic activity">
    <reaction evidence="14">
        <text>L-aspartyl-L-lysine(out) = L-aspartyl-L-lysine(in)</text>
        <dbReference type="Rhea" id="RHEA:79411"/>
        <dbReference type="ChEBI" id="CHEBI:229953"/>
    </reaction>
</comment>
<evidence type="ECO:0000256" key="22">
    <source>
        <dbReference type="ARBA" id="ARBA00045018"/>
    </source>
</evidence>
<evidence type="ECO:0000256" key="24">
    <source>
        <dbReference type="ARBA" id="ARBA00046376"/>
    </source>
</evidence>
<keyword evidence="4 25" id="KW-0812">Transmembrane</keyword>
<evidence type="ECO:0000256" key="2">
    <source>
        <dbReference type="ARBA" id="ARBA00008335"/>
    </source>
</evidence>
<evidence type="ECO:0000256" key="16">
    <source>
        <dbReference type="ARBA" id="ARBA00044900"/>
    </source>
</evidence>
<evidence type="ECO:0000256" key="13">
    <source>
        <dbReference type="ARBA" id="ARBA00044893"/>
    </source>
</evidence>
<evidence type="ECO:0000256" key="21">
    <source>
        <dbReference type="ARBA" id="ARBA00044985"/>
    </source>
</evidence>
<dbReference type="Pfam" id="PF07690">
    <property type="entry name" value="MFS_1"/>
    <property type="match status" value="2"/>
</dbReference>
<evidence type="ECO:0000256" key="15">
    <source>
        <dbReference type="ARBA" id="ARBA00044899"/>
    </source>
</evidence>
<evidence type="ECO:0000256" key="1">
    <source>
        <dbReference type="ARBA" id="ARBA00004155"/>
    </source>
</evidence>
<evidence type="ECO:0000256" key="11">
    <source>
        <dbReference type="ARBA" id="ARBA00044884"/>
    </source>
</evidence>
<dbReference type="InterPro" id="IPR052187">
    <property type="entry name" value="MFSD1"/>
</dbReference>
<evidence type="ECO:0000256" key="8">
    <source>
        <dbReference type="ARBA" id="ARBA00044876"/>
    </source>
</evidence>
<evidence type="ECO:0000256" key="25">
    <source>
        <dbReference type="SAM" id="Phobius"/>
    </source>
</evidence>
<evidence type="ECO:0000256" key="18">
    <source>
        <dbReference type="ARBA" id="ARBA00044912"/>
    </source>
</evidence>
<dbReference type="PANTHER" id="PTHR23512:SF3">
    <property type="entry name" value="MAJOR FACILITATOR SUPERFAMILY DOMAIN-CONTAINING PROTEIN 1"/>
    <property type="match status" value="1"/>
</dbReference>
<dbReference type="AlphaFoldDB" id="A0A974CWT4"/>
<comment type="function">
    <text evidence="23">Lysosomal dipeptide uniporter that selectively exports lysine, arginine or histidine-containing dipeptides with a net positive charge from the lysosome lumen into the cytosol. Could play a role in a specific type of protein O-glycosylation indirectly regulating macrophages migration and tissue invasion. Also essential for liver homeostasis.</text>
</comment>
<evidence type="ECO:0000313" key="27">
    <source>
        <dbReference type="Proteomes" id="UP000694892"/>
    </source>
</evidence>
<comment type="catalytic activity">
    <reaction evidence="9">
        <text>L-histidyl-glycine(out) = L-histidyl-glycine(in)</text>
        <dbReference type="Rhea" id="RHEA:79395"/>
        <dbReference type="ChEBI" id="CHEBI:229957"/>
    </reaction>
</comment>
<evidence type="ECO:0000256" key="17">
    <source>
        <dbReference type="ARBA" id="ARBA00044903"/>
    </source>
</evidence>
<dbReference type="PANTHER" id="PTHR23512">
    <property type="entry name" value="MAJOR FACILITATOR SUPERFAMILY DOMAIN-CONTAINING PROTEIN 1"/>
    <property type="match status" value="1"/>
</dbReference>
<comment type="similarity">
    <text evidence="2">Belongs to the major facilitator superfamily.</text>
</comment>
<organism evidence="26 27">
    <name type="scientific">Xenopus laevis</name>
    <name type="common">African clawed frog</name>
    <dbReference type="NCBI Taxonomy" id="8355"/>
    <lineage>
        <taxon>Eukaryota</taxon>
        <taxon>Metazoa</taxon>
        <taxon>Chordata</taxon>
        <taxon>Craniata</taxon>
        <taxon>Vertebrata</taxon>
        <taxon>Euteleostomi</taxon>
        <taxon>Amphibia</taxon>
        <taxon>Batrachia</taxon>
        <taxon>Anura</taxon>
        <taxon>Pipoidea</taxon>
        <taxon>Pipidae</taxon>
        <taxon>Xenopodinae</taxon>
        <taxon>Xenopus</taxon>
        <taxon>Xenopus</taxon>
    </lineage>
</organism>
<comment type="catalytic activity">
    <reaction evidence="18">
        <text>L-histidyl-L-alpha-amino acid(out) = L-histidyl-L-alpha-amino acid(in)</text>
        <dbReference type="Rhea" id="RHEA:79379"/>
        <dbReference type="ChEBI" id="CHEBI:229964"/>
    </reaction>
</comment>
<comment type="catalytic activity">
    <reaction evidence="12">
        <text>L-lysyl-L-alpha-amino acid(out) = L-lysyl-L-alpha-amino acid(in)</text>
        <dbReference type="Rhea" id="RHEA:79387"/>
        <dbReference type="ChEBI" id="CHEBI:229965"/>
    </reaction>
</comment>
<keyword evidence="5 25" id="KW-1133">Transmembrane helix</keyword>
<gene>
    <name evidence="26" type="ORF">XELAEV_18027654mg</name>
</gene>
<comment type="catalytic activity">
    <reaction evidence="10">
        <text>L-alpha-aminoacyl-L-arginine(out) = L-alpha-aminoacyl-L-arginine(in)</text>
        <dbReference type="Rhea" id="RHEA:79367"/>
        <dbReference type="ChEBI" id="CHEBI:229968"/>
    </reaction>
</comment>
<dbReference type="InterPro" id="IPR036259">
    <property type="entry name" value="MFS_trans_sf"/>
</dbReference>
<feature type="transmembrane region" description="Helical" evidence="25">
    <location>
        <begin position="64"/>
        <end position="83"/>
    </location>
</feature>
<evidence type="ECO:0000256" key="12">
    <source>
        <dbReference type="ARBA" id="ARBA00044891"/>
    </source>
</evidence>